<evidence type="ECO:0000256" key="1">
    <source>
        <dbReference type="ARBA" id="ARBA00000677"/>
    </source>
</evidence>
<dbReference type="InterPro" id="IPR019533">
    <property type="entry name" value="Peptidase_S26"/>
</dbReference>
<dbReference type="InterPro" id="IPR001733">
    <property type="entry name" value="Peptidase_S26B"/>
</dbReference>
<sequence length="507" mass="56729">MNPRQQLTQLLTLAYVFTSAFVMWKGLSVFTNSHSPIVVVLSGSMEPAFQRGDILFLWNRDTQAKVGDIVVYEIKGQSIPIVHRVLNEHHNDEKQLLLTKGDNNALNDLSLYAKKQAYLNQKTDLVGTVKAYVPKLGYATILITENVYVKYALLGIMGISAVPQTMPFTDLPSELIHMVLSQKCISIDDIQPFLRCKRTSTAAYHRLFSDRAIHITCSEKHAFMDDHYDFGVYGKTLGSDDDALRCRLLHCVKPAKARLAILKRSSQITLNITFDECSTPALVENLATLASHLQCSKPKDLHLHVSIAYKNNALLSAAVNALICLTSLPTCTTHLKVSLHARHLAHFAAIVPRLTLESLNIKIERMDCDLKEAVVLDVSKLSKLKLIANHAIPNLSFTGCENADLCNLELQLPISLNSKWIQDCQLRHLSSLKDLRIFTVNDCPSLHFLLPISYTLPNLLNLYLSFTESVGDIDCFDFDSLAPSLTFLFIQDQRSTKTANKVCTYTV</sequence>
<name>A0A8F2VXZ5_CANAR</name>
<keyword evidence="11 15" id="KW-1133">Transmembrane helix</keyword>
<comment type="catalytic activity">
    <reaction evidence="1 15">
        <text>Cleavage of hydrophobic, N-terminal signal or leader sequences from secreted and periplasmic proteins.</text>
        <dbReference type="EC" id="3.4.21.89"/>
    </reaction>
</comment>
<organism evidence="17">
    <name type="scientific">Candidozyma auris</name>
    <name type="common">Yeast</name>
    <name type="synonym">Candida auris</name>
    <dbReference type="NCBI Taxonomy" id="498019"/>
    <lineage>
        <taxon>Eukaryota</taxon>
        <taxon>Fungi</taxon>
        <taxon>Dikarya</taxon>
        <taxon>Ascomycota</taxon>
        <taxon>Saccharomycotina</taxon>
        <taxon>Pichiomycetes</taxon>
        <taxon>Metschnikowiaceae</taxon>
        <taxon>Candidozyma</taxon>
    </lineage>
</organism>
<keyword evidence="12 15" id="KW-0472">Membrane</keyword>
<dbReference type="Proteomes" id="UP000825438">
    <property type="component" value="Chromosome I"/>
</dbReference>
<keyword evidence="10 15" id="KW-0735">Signal-anchor</keyword>
<dbReference type="PANTHER" id="PTHR10806:SF6">
    <property type="entry name" value="SIGNAL PEPTIDASE COMPLEX CATALYTIC SUBUNIT SEC11"/>
    <property type="match status" value="1"/>
</dbReference>
<dbReference type="GO" id="GO:0009003">
    <property type="term" value="F:signal peptidase activity"/>
    <property type="evidence" value="ECO:0007669"/>
    <property type="project" value="UniProtKB-EC"/>
</dbReference>
<dbReference type="PANTHER" id="PTHR10806">
    <property type="entry name" value="SIGNAL PEPTIDASE COMPLEX CATALYTIC SUBUNIT SEC11"/>
    <property type="match status" value="1"/>
</dbReference>
<comment type="subcellular location">
    <subcellularLocation>
        <location evidence="2">Endoplasmic reticulum membrane</location>
        <topology evidence="2">Single-pass type II membrane protein</topology>
    </subcellularLocation>
</comment>
<dbReference type="GO" id="GO:0006465">
    <property type="term" value="P:signal peptide processing"/>
    <property type="evidence" value="ECO:0007669"/>
    <property type="project" value="UniProtKB-UniRule"/>
</dbReference>
<keyword evidence="9 15" id="KW-0256">Endoplasmic reticulum</keyword>
<dbReference type="PRINTS" id="PR00728">
    <property type="entry name" value="SIGNALPTASE"/>
</dbReference>
<evidence type="ECO:0000256" key="15">
    <source>
        <dbReference type="RuleBase" id="RU362047"/>
    </source>
</evidence>
<evidence type="ECO:0000256" key="5">
    <source>
        <dbReference type="ARBA" id="ARBA00019685"/>
    </source>
</evidence>
<dbReference type="InterPro" id="IPR015927">
    <property type="entry name" value="Peptidase_S24_S26A/B/C"/>
</dbReference>
<evidence type="ECO:0000256" key="12">
    <source>
        <dbReference type="ARBA" id="ARBA00023136"/>
    </source>
</evidence>
<comment type="similarity">
    <text evidence="3 15">Belongs to the peptidase S26B family.</text>
</comment>
<dbReference type="SUPFAM" id="SSF51306">
    <property type="entry name" value="LexA/Signal peptidase"/>
    <property type="match status" value="1"/>
</dbReference>
<evidence type="ECO:0000256" key="7">
    <source>
        <dbReference type="ARBA" id="ARBA00022692"/>
    </source>
</evidence>
<dbReference type="InterPro" id="IPR019756">
    <property type="entry name" value="Pept_S26A_signal_pept_1_Ser-AS"/>
</dbReference>
<keyword evidence="6 15" id="KW-0645">Protease</keyword>
<evidence type="ECO:0000256" key="8">
    <source>
        <dbReference type="ARBA" id="ARBA00022801"/>
    </source>
</evidence>
<evidence type="ECO:0000256" key="9">
    <source>
        <dbReference type="ARBA" id="ARBA00022824"/>
    </source>
</evidence>
<feature type="domain" description="Peptidase S24/S26A/S26B/S26C" evidence="16">
    <location>
        <begin position="29"/>
        <end position="113"/>
    </location>
</feature>
<evidence type="ECO:0000256" key="6">
    <source>
        <dbReference type="ARBA" id="ARBA00022670"/>
    </source>
</evidence>
<evidence type="ECO:0000256" key="4">
    <source>
        <dbReference type="ARBA" id="ARBA00013208"/>
    </source>
</evidence>
<accession>A0A8F2VXZ5</accession>
<dbReference type="CDD" id="cd06530">
    <property type="entry name" value="S26_SPase_I"/>
    <property type="match status" value="1"/>
</dbReference>
<comment type="function">
    <text evidence="13">Catalytic component of the signal peptidase complex (SPC) which catalyzes the cleavage of N-terminal signal sequences from nascent proteins as they are translocated into the lumen of the endoplasmic reticulum. Specifically cleaves N-terminal signal peptides that contain a hydrophobic alpha-helix (h-region) shorter than 18-20 amino acids.</text>
</comment>
<dbReference type="GO" id="GO:0005787">
    <property type="term" value="C:signal peptidase complex"/>
    <property type="evidence" value="ECO:0007669"/>
    <property type="project" value="TreeGrafter"/>
</dbReference>
<evidence type="ECO:0000256" key="3">
    <source>
        <dbReference type="ARBA" id="ARBA00011035"/>
    </source>
</evidence>
<gene>
    <name evidence="17" type="ORF">CA7LBN_000531</name>
</gene>
<dbReference type="InterPro" id="IPR036286">
    <property type="entry name" value="LexA/Signal_pep-like_sf"/>
</dbReference>
<dbReference type="EC" id="3.4.21.89" evidence="4 15"/>
<dbReference type="EMBL" id="CP076749">
    <property type="protein sequence ID" value="QWW21785.1"/>
    <property type="molecule type" value="Genomic_DNA"/>
</dbReference>
<evidence type="ECO:0000256" key="2">
    <source>
        <dbReference type="ARBA" id="ARBA00004648"/>
    </source>
</evidence>
<evidence type="ECO:0000256" key="10">
    <source>
        <dbReference type="ARBA" id="ARBA00022968"/>
    </source>
</evidence>
<reference evidence="17" key="1">
    <citation type="submission" date="2021-06" db="EMBL/GenBank/DDBJ databases">
        <title>Candida auris outbreak in lebanese hospital.</title>
        <authorList>
            <person name="Finianos M."/>
        </authorList>
    </citation>
    <scope>NUCLEOTIDE SEQUENCE</scope>
    <source>
        <strain evidence="17">CA7LBN</strain>
    </source>
</reference>
<proteinExistence type="inferred from homology"/>
<comment type="subunit">
    <text evidence="14">Component of the signal peptidase complex (SPC) composed of a catalytic subunit SEC11 and three accessory subunits SPC1, SPC2 and SPC3. The complex induces a local thinning of the ER membrane which is used to measure the length of the signal peptide (SP) h-region of protein substrates. This ensures the selectivity of the complex towards h-regions shorter than 18-20 amino acids. SPC associates with the translocon complex.</text>
</comment>
<evidence type="ECO:0000259" key="16">
    <source>
        <dbReference type="Pfam" id="PF00717"/>
    </source>
</evidence>
<feature type="transmembrane region" description="Helical" evidence="15">
    <location>
        <begin position="7"/>
        <end position="27"/>
    </location>
</feature>
<evidence type="ECO:0000256" key="13">
    <source>
        <dbReference type="ARBA" id="ARBA00045533"/>
    </source>
</evidence>
<dbReference type="AlphaFoldDB" id="A0A8F2VXZ5"/>
<evidence type="ECO:0000256" key="14">
    <source>
        <dbReference type="ARBA" id="ARBA00047037"/>
    </source>
</evidence>
<dbReference type="Pfam" id="PF00717">
    <property type="entry name" value="Peptidase_S24"/>
    <property type="match status" value="1"/>
</dbReference>
<protein>
    <recommendedName>
        <fullName evidence="5 15">Signal peptidase complex catalytic subunit SEC11</fullName>
        <ecNumber evidence="4 15">3.4.21.89</ecNumber>
    </recommendedName>
</protein>
<dbReference type="NCBIfam" id="TIGR02228">
    <property type="entry name" value="sigpep_I_arch"/>
    <property type="match status" value="1"/>
</dbReference>
<evidence type="ECO:0000256" key="11">
    <source>
        <dbReference type="ARBA" id="ARBA00022989"/>
    </source>
</evidence>
<dbReference type="GO" id="GO:0004252">
    <property type="term" value="F:serine-type endopeptidase activity"/>
    <property type="evidence" value="ECO:0007669"/>
    <property type="project" value="InterPro"/>
</dbReference>
<keyword evidence="8 15" id="KW-0378">Hydrolase</keyword>
<evidence type="ECO:0000313" key="17">
    <source>
        <dbReference type="EMBL" id="QWW21785.1"/>
    </source>
</evidence>
<dbReference type="PROSITE" id="PS00501">
    <property type="entry name" value="SPASE_I_1"/>
    <property type="match status" value="1"/>
</dbReference>
<keyword evidence="7 15" id="KW-0812">Transmembrane</keyword>